<gene>
    <name evidence="1" type="ORF">D5086_007569</name>
</gene>
<organism evidence="1 2">
    <name type="scientific">Populus alba</name>
    <name type="common">White poplar</name>
    <dbReference type="NCBI Taxonomy" id="43335"/>
    <lineage>
        <taxon>Eukaryota</taxon>
        <taxon>Viridiplantae</taxon>
        <taxon>Streptophyta</taxon>
        <taxon>Embryophyta</taxon>
        <taxon>Tracheophyta</taxon>
        <taxon>Spermatophyta</taxon>
        <taxon>Magnoliopsida</taxon>
        <taxon>eudicotyledons</taxon>
        <taxon>Gunneridae</taxon>
        <taxon>Pentapetalae</taxon>
        <taxon>rosids</taxon>
        <taxon>fabids</taxon>
        <taxon>Malpighiales</taxon>
        <taxon>Salicaceae</taxon>
        <taxon>Saliceae</taxon>
        <taxon>Populus</taxon>
    </lineage>
</organism>
<protein>
    <submittedName>
        <fullName evidence="1">Uncharacterized protein</fullName>
    </submittedName>
</protein>
<evidence type="ECO:0000313" key="2">
    <source>
        <dbReference type="Proteomes" id="UP000309997"/>
    </source>
</evidence>
<dbReference type="EMBL" id="RCHU02000003">
    <property type="protein sequence ID" value="KAL3599651.1"/>
    <property type="molecule type" value="Genomic_DNA"/>
</dbReference>
<dbReference type="Proteomes" id="UP000309997">
    <property type="component" value="Unassembled WGS sequence"/>
</dbReference>
<proteinExistence type="predicted"/>
<evidence type="ECO:0000313" key="1">
    <source>
        <dbReference type="EMBL" id="KAL3599651.1"/>
    </source>
</evidence>
<keyword evidence="2" id="KW-1185">Reference proteome</keyword>
<sequence length="78" mass="8698">MRLEETKSTEKTTTQFPVCFTLLVSKLHLKAPKISFMAALPSLCSSPYPLLPLWDPGQATPLQLWLPMESIVVRTDPG</sequence>
<accession>A0ACC4CP66</accession>
<comment type="caution">
    <text evidence="1">The sequence shown here is derived from an EMBL/GenBank/DDBJ whole genome shotgun (WGS) entry which is preliminary data.</text>
</comment>
<reference evidence="1 2" key="1">
    <citation type="journal article" date="2024" name="Plant Biotechnol. J.">
        <title>Genome and CRISPR/Cas9 system of a widespread forest tree (Populus alba) in the world.</title>
        <authorList>
            <person name="Liu Y.J."/>
            <person name="Jiang P.F."/>
            <person name="Han X.M."/>
            <person name="Li X.Y."/>
            <person name="Wang H.M."/>
            <person name="Wang Y.J."/>
            <person name="Wang X.X."/>
            <person name="Zeng Q.Y."/>
        </authorList>
    </citation>
    <scope>NUCLEOTIDE SEQUENCE [LARGE SCALE GENOMIC DNA]</scope>
    <source>
        <strain evidence="2">cv. PAL-ZL1</strain>
    </source>
</reference>
<name>A0ACC4CP66_POPAL</name>